<dbReference type="InterPro" id="IPR022781">
    <property type="entry name" value="Flagellar_biosynth_FliO"/>
</dbReference>
<proteinExistence type="predicted"/>
<name>A0A2P7QW81_9SPHN</name>
<evidence type="ECO:0000256" key="6">
    <source>
        <dbReference type="SAM" id="Phobius"/>
    </source>
</evidence>
<evidence type="ECO:0000256" key="4">
    <source>
        <dbReference type="ARBA" id="ARBA00022989"/>
    </source>
</evidence>
<dbReference type="Proteomes" id="UP000241167">
    <property type="component" value="Unassembled WGS sequence"/>
</dbReference>
<keyword evidence="2" id="KW-1003">Cell membrane</keyword>
<evidence type="ECO:0000313" key="7">
    <source>
        <dbReference type="EMBL" id="PSJ42199.1"/>
    </source>
</evidence>
<comment type="subcellular location">
    <subcellularLocation>
        <location evidence="1">Cell membrane</location>
    </subcellularLocation>
</comment>
<dbReference type="Pfam" id="PF04347">
    <property type="entry name" value="FliO"/>
    <property type="match status" value="1"/>
</dbReference>
<dbReference type="AlphaFoldDB" id="A0A2P7QW81"/>
<dbReference type="GO" id="GO:0016020">
    <property type="term" value="C:membrane"/>
    <property type="evidence" value="ECO:0007669"/>
    <property type="project" value="InterPro"/>
</dbReference>
<keyword evidence="3 6" id="KW-0812">Transmembrane</keyword>
<evidence type="ECO:0000256" key="2">
    <source>
        <dbReference type="ARBA" id="ARBA00022475"/>
    </source>
</evidence>
<dbReference type="RefSeq" id="WP_106512368.1">
    <property type="nucleotide sequence ID" value="NZ_PXYI01000002.1"/>
</dbReference>
<dbReference type="GO" id="GO:0044781">
    <property type="term" value="P:bacterial-type flagellum organization"/>
    <property type="evidence" value="ECO:0007669"/>
    <property type="project" value="InterPro"/>
</dbReference>
<comment type="caution">
    <text evidence="7">The sequence shown here is derived from an EMBL/GenBank/DDBJ whole genome shotgun (WGS) entry which is preliminary data.</text>
</comment>
<reference evidence="7 8" key="1">
    <citation type="submission" date="2018-03" db="EMBL/GenBank/DDBJ databases">
        <title>The draft genome of Sphingosinicella sp. GL-C-18.</title>
        <authorList>
            <person name="Liu L."/>
            <person name="Li L."/>
            <person name="Liang L."/>
            <person name="Zhang X."/>
            <person name="Wang T."/>
        </authorList>
    </citation>
    <scope>NUCLEOTIDE SEQUENCE [LARGE SCALE GENOMIC DNA]</scope>
    <source>
        <strain evidence="7 8">GL-C-18</strain>
    </source>
</reference>
<organism evidence="7 8">
    <name type="scientific">Allosphingosinicella deserti</name>
    <dbReference type="NCBI Taxonomy" id="2116704"/>
    <lineage>
        <taxon>Bacteria</taxon>
        <taxon>Pseudomonadati</taxon>
        <taxon>Pseudomonadota</taxon>
        <taxon>Alphaproteobacteria</taxon>
        <taxon>Sphingomonadales</taxon>
        <taxon>Sphingomonadaceae</taxon>
        <taxon>Allosphingosinicella</taxon>
    </lineage>
</organism>
<accession>A0A2P7QW81</accession>
<evidence type="ECO:0000313" key="8">
    <source>
        <dbReference type="Proteomes" id="UP000241167"/>
    </source>
</evidence>
<protein>
    <submittedName>
        <fullName evidence="7">Uncharacterized protein</fullName>
    </submittedName>
</protein>
<keyword evidence="8" id="KW-1185">Reference proteome</keyword>
<evidence type="ECO:0000256" key="3">
    <source>
        <dbReference type="ARBA" id="ARBA00022692"/>
    </source>
</evidence>
<sequence length="139" mass="14626">MTCHARPLGVHKAGPTAGLAALLLCAGPALANGLGRGEALDISLGRIVAGFLVSVGVAAAAIFVLRQRRGGGGPIRLPSWRLALRQPEIQVVETRRLSQHGDICLVRNQGREYLLLVTAGQSRILRETELPPAGTEQPA</sequence>
<evidence type="ECO:0000256" key="5">
    <source>
        <dbReference type="ARBA" id="ARBA00023136"/>
    </source>
</evidence>
<dbReference type="OrthoDB" id="7585167at2"/>
<keyword evidence="4 6" id="KW-1133">Transmembrane helix</keyword>
<dbReference type="EMBL" id="PXYI01000002">
    <property type="protein sequence ID" value="PSJ42199.1"/>
    <property type="molecule type" value="Genomic_DNA"/>
</dbReference>
<gene>
    <name evidence="7" type="ORF">C7I55_08165</name>
</gene>
<feature type="transmembrane region" description="Helical" evidence="6">
    <location>
        <begin position="47"/>
        <end position="65"/>
    </location>
</feature>
<evidence type="ECO:0000256" key="1">
    <source>
        <dbReference type="ARBA" id="ARBA00004236"/>
    </source>
</evidence>
<keyword evidence="5 6" id="KW-0472">Membrane</keyword>